<dbReference type="RefSeq" id="WP_378716693.1">
    <property type="nucleotide sequence ID" value="NZ_JBHLHV010000001.1"/>
</dbReference>
<dbReference type="EMBL" id="JBHLHV010000001">
    <property type="protein sequence ID" value="MFB8891827.1"/>
    <property type="molecule type" value="Genomic_DNA"/>
</dbReference>
<feature type="compositionally biased region" description="Low complexity" evidence="1">
    <location>
        <begin position="25"/>
        <end position="46"/>
    </location>
</feature>
<keyword evidence="4" id="KW-1185">Reference proteome</keyword>
<evidence type="ECO:0008006" key="5">
    <source>
        <dbReference type="Google" id="ProtNLM"/>
    </source>
</evidence>
<evidence type="ECO:0000313" key="4">
    <source>
        <dbReference type="Proteomes" id="UP001589643"/>
    </source>
</evidence>
<evidence type="ECO:0000313" key="3">
    <source>
        <dbReference type="EMBL" id="MFB8891827.1"/>
    </source>
</evidence>
<dbReference type="PROSITE" id="PS51257">
    <property type="entry name" value="PROKAR_LIPOPROTEIN"/>
    <property type="match status" value="1"/>
</dbReference>
<sequence>MGRKQLGGYWGLAAAVALVMTGCSAATDPASSPSPATSTSTKSSASTPPPTPSQSADAPTPDAMAPSLDGVSCDELVPSAIVDANFTQGAVPSDPWRDAAAALPDEPARLAAEAAGDDIACAWAFPGGSDGGVEVYGLTLTPDARDALVAELRDTAVFSEGDVEGAATFTRVEDGEVASQTVGYLFDESVWIAFVGNSAVESFDRDYVPAMLTAIRP</sequence>
<dbReference type="Proteomes" id="UP001589643">
    <property type="component" value="Unassembled WGS sequence"/>
</dbReference>
<protein>
    <recommendedName>
        <fullName evidence="5">DUF2020 domain-containing protein</fullName>
    </recommendedName>
</protein>
<proteinExistence type="predicted"/>
<feature type="chain" id="PRO_5047183934" description="DUF2020 domain-containing protein" evidence="2">
    <location>
        <begin position="26"/>
        <end position="217"/>
    </location>
</feature>
<accession>A0ABV5EPC8</accession>
<name>A0ABV5EPC8_9MICO</name>
<evidence type="ECO:0000256" key="1">
    <source>
        <dbReference type="SAM" id="MobiDB-lite"/>
    </source>
</evidence>
<evidence type="ECO:0000256" key="2">
    <source>
        <dbReference type="SAM" id="SignalP"/>
    </source>
</evidence>
<gene>
    <name evidence="3" type="ORF">AB7P39_03100</name>
</gene>
<organism evidence="3 4">
    <name type="scientific">Microbacterium plantarum</name>
    <dbReference type="NCBI Taxonomy" id="1816425"/>
    <lineage>
        <taxon>Bacteria</taxon>
        <taxon>Bacillati</taxon>
        <taxon>Actinomycetota</taxon>
        <taxon>Actinomycetes</taxon>
        <taxon>Micrococcales</taxon>
        <taxon>Microbacteriaceae</taxon>
        <taxon>Microbacterium</taxon>
    </lineage>
</organism>
<feature type="region of interest" description="Disordered" evidence="1">
    <location>
        <begin position="25"/>
        <end position="70"/>
    </location>
</feature>
<feature type="signal peptide" evidence="2">
    <location>
        <begin position="1"/>
        <end position="25"/>
    </location>
</feature>
<comment type="caution">
    <text evidence="3">The sequence shown here is derived from an EMBL/GenBank/DDBJ whole genome shotgun (WGS) entry which is preliminary data.</text>
</comment>
<keyword evidence="2" id="KW-0732">Signal</keyword>
<reference evidence="3 4" key="1">
    <citation type="submission" date="2024-08" db="EMBL/GenBank/DDBJ databases">
        <title>Heavy metals resistant antinobacteria isolated from wastewater.</title>
        <authorList>
            <person name="Roman Ponce B."/>
            <person name="Blanco Mercado M.A."/>
            <person name="Avila Aldana I.N."/>
            <person name="Morales Arrieta S."/>
        </authorList>
    </citation>
    <scope>NUCLEOTIDE SEQUENCE [LARGE SCALE GENOMIC DNA]</scope>
    <source>
        <strain evidence="4">sma-1</strain>
    </source>
</reference>